<evidence type="ECO:0000313" key="2">
    <source>
        <dbReference type="EMBL" id="SDM39095.1"/>
    </source>
</evidence>
<dbReference type="SUPFAM" id="SSF63829">
    <property type="entry name" value="Calcium-dependent phosphotriesterase"/>
    <property type="match status" value="1"/>
</dbReference>
<evidence type="ECO:0000313" key="3">
    <source>
        <dbReference type="Proteomes" id="UP000199759"/>
    </source>
</evidence>
<protein>
    <submittedName>
        <fullName evidence="2">Tetratricopeptide repeat-containing protein</fullName>
    </submittedName>
</protein>
<accession>A0A1G9SW90</accession>
<dbReference type="SUPFAM" id="SSF48452">
    <property type="entry name" value="TPR-like"/>
    <property type="match status" value="1"/>
</dbReference>
<organism evidence="2 3">
    <name type="scientific">Maricaulis salignorans</name>
    <dbReference type="NCBI Taxonomy" id="144026"/>
    <lineage>
        <taxon>Bacteria</taxon>
        <taxon>Pseudomonadati</taxon>
        <taxon>Pseudomonadota</taxon>
        <taxon>Alphaproteobacteria</taxon>
        <taxon>Maricaulales</taxon>
        <taxon>Maricaulaceae</taxon>
        <taxon>Maricaulis</taxon>
    </lineage>
</organism>
<keyword evidence="1" id="KW-0732">Signal</keyword>
<feature type="signal peptide" evidence="1">
    <location>
        <begin position="1"/>
        <end position="26"/>
    </location>
</feature>
<dbReference type="STRING" id="144026.SAMN04488568_11079"/>
<dbReference type="AlphaFoldDB" id="A0A1G9SW90"/>
<keyword evidence="3" id="KW-1185">Reference proteome</keyword>
<dbReference type="Gene3D" id="2.120.10.30">
    <property type="entry name" value="TolB, C-terminal domain"/>
    <property type="match status" value="1"/>
</dbReference>
<dbReference type="OrthoDB" id="8584394at2"/>
<sequence length="441" mass="46809">MGKTLTMRNLLAAAGLAALINLPALGQASAEGPASALPTPQSIAMELFGGANSALRSGDYESARRMLEAALDLKPGHPAILRGLYRVATSAERPGDALEVLERMADAGLGFDTGNEIDALGAADASRLAAVQARLAGNVTAAGRAERAARIDRPDALIEGVAVDIETDRIFLSSVANREILMLEPFAPNDPVVFADREDGLWSVFGIAVDDRSRMVWAASGVVPQTPLEASEQTGTALFAFDMMTGDLYRRFEIDGAGRLADFVVRDGIVYVSDADAPRIYVLNSISSQLELLVEDPRFVSLQGLALAHGALYVADYAMGIWRVDLGDHSVSLVRAGDESLIGIDGFLNTREGRLIAVRNGVTPHQVMAIDLDATGHAVANIDILLRGHRDMAGETEPTLIDLADGRGWLVANAAWPLFPEDGSAPDTPRPATVILELDLP</sequence>
<dbReference type="Proteomes" id="UP000199759">
    <property type="component" value="Unassembled WGS sequence"/>
</dbReference>
<dbReference type="RefSeq" id="WP_091770020.1">
    <property type="nucleotide sequence ID" value="NZ_FNHG01000010.1"/>
</dbReference>
<dbReference type="InterPro" id="IPR011990">
    <property type="entry name" value="TPR-like_helical_dom_sf"/>
</dbReference>
<evidence type="ECO:0000256" key="1">
    <source>
        <dbReference type="SAM" id="SignalP"/>
    </source>
</evidence>
<proteinExistence type="predicted"/>
<reference evidence="2 3" key="1">
    <citation type="submission" date="2016-10" db="EMBL/GenBank/DDBJ databases">
        <authorList>
            <person name="de Groot N.N."/>
        </authorList>
    </citation>
    <scope>NUCLEOTIDE SEQUENCE [LARGE SCALE GENOMIC DNA]</scope>
    <source>
        <strain evidence="2 3">DSM 16077</strain>
    </source>
</reference>
<dbReference type="InterPro" id="IPR011042">
    <property type="entry name" value="6-blade_b-propeller_TolB-like"/>
</dbReference>
<dbReference type="Pfam" id="PF14559">
    <property type="entry name" value="TPR_19"/>
    <property type="match status" value="1"/>
</dbReference>
<dbReference type="EMBL" id="FNHG01000010">
    <property type="protein sequence ID" value="SDM39095.1"/>
    <property type="molecule type" value="Genomic_DNA"/>
</dbReference>
<gene>
    <name evidence="2" type="ORF">SAMN04488568_11079</name>
</gene>
<feature type="chain" id="PRO_5011632723" evidence="1">
    <location>
        <begin position="27"/>
        <end position="441"/>
    </location>
</feature>
<name>A0A1G9SW90_9PROT</name>
<dbReference type="Gene3D" id="1.25.40.10">
    <property type="entry name" value="Tetratricopeptide repeat domain"/>
    <property type="match status" value="1"/>
</dbReference>